<sequence length="160" mass="15846">MDCRTPSVFFAASLVASDSPLGTEALLVNTSPMLVGEIPQGITGEPSQASSTAKSSHPRLPTGSSMAITPTPIGRVASGMIAGRVVGESSQASFDPAPCSFPPVATDPSPGAASSTIRSVSPGSGSCCAPCAGSAMQWSQTAVGSTPCLPFGIGTWCSTP</sequence>
<reference evidence="2" key="1">
    <citation type="journal article" date="2023" name="Mol. Phylogenet. Evol.">
        <title>Genome-scale phylogeny and comparative genomics of the fungal order Sordariales.</title>
        <authorList>
            <person name="Hensen N."/>
            <person name="Bonometti L."/>
            <person name="Westerberg I."/>
            <person name="Brannstrom I.O."/>
            <person name="Guillou S."/>
            <person name="Cros-Aarteil S."/>
            <person name="Calhoun S."/>
            <person name="Haridas S."/>
            <person name="Kuo A."/>
            <person name="Mondo S."/>
            <person name="Pangilinan J."/>
            <person name="Riley R."/>
            <person name="LaButti K."/>
            <person name="Andreopoulos B."/>
            <person name="Lipzen A."/>
            <person name="Chen C."/>
            <person name="Yan M."/>
            <person name="Daum C."/>
            <person name="Ng V."/>
            <person name="Clum A."/>
            <person name="Steindorff A."/>
            <person name="Ohm R.A."/>
            <person name="Martin F."/>
            <person name="Silar P."/>
            <person name="Natvig D.O."/>
            <person name="Lalanne C."/>
            <person name="Gautier V."/>
            <person name="Ament-Velasquez S.L."/>
            <person name="Kruys A."/>
            <person name="Hutchinson M.I."/>
            <person name="Powell A.J."/>
            <person name="Barry K."/>
            <person name="Miller A.N."/>
            <person name="Grigoriev I.V."/>
            <person name="Debuchy R."/>
            <person name="Gladieux P."/>
            <person name="Hiltunen Thoren M."/>
            <person name="Johannesson H."/>
        </authorList>
    </citation>
    <scope>NUCLEOTIDE SEQUENCE</scope>
    <source>
        <strain evidence="2">CBS 955.72</strain>
    </source>
</reference>
<dbReference type="AlphaFoldDB" id="A0AAJ0MBF9"/>
<feature type="region of interest" description="Disordered" evidence="1">
    <location>
        <begin position="38"/>
        <end position="69"/>
    </location>
</feature>
<proteinExistence type="predicted"/>
<dbReference type="EMBL" id="JAUIQD010000006">
    <property type="protein sequence ID" value="KAK3346834.1"/>
    <property type="molecule type" value="Genomic_DNA"/>
</dbReference>
<name>A0AAJ0MBF9_9PEZI</name>
<dbReference type="Proteomes" id="UP001275084">
    <property type="component" value="Unassembled WGS sequence"/>
</dbReference>
<gene>
    <name evidence="2" type="ORF">B0T25DRAFT_289254</name>
</gene>
<reference evidence="2" key="2">
    <citation type="submission" date="2023-06" db="EMBL/GenBank/DDBJ databases">
        <authorList>
            <consortium name="Lawrence Berkeley National Laboratory"/>
            <person name="Haridas S."/>
            <person name="Hensen N."/>
            <person name="Bonometti L."/>
            <person name="Westerberg I."/>
            <person name="Brannstrom I.O."/>
            <person name="Guillou S."/>
            <person name="Cros-Aarteil S."/>
            <person name="Calhoun S."/>
            <person name="Kuo A."/>
            <person name="Mondo S."/>
            <person name="Pangilinan J."/>
            <person name="Riley R."/>
            <person name="Labutti K."/>
            <person name="Andreopoulos B."/>
            <person name="Lipzen A."/>
            <person name="Chen C."/>
            <person name="Yanf M."/>
            <person name="Daum C."/>
            <person name="Ng V."/>
            <person name="Clum A."/>
            <person name="Steindorff A."/>
            <person name="Ohm R."/>
            <person name="Martin F."/>
            <person name="Silar P."/>
            <person name="Natvig D."/>
            <person name="Lalanne C."/>
            <person name="Gautier V."/>
            <person name="Ament-Velasquez S.L."/>
            <person name="Kruys A."/>
            <person name="Hutchinson M.I."/>
            <person name="Powell A.J."/>
            <person name="Barry K."/>
            <person name="Miller A.N."/>
            <person name="Grigoriev I.V."/>
            <person name="Debuchy R."/>
            <person name="Gladieux P."/>
            <person name="Thoren M.H."/>
            <person name="Johannesson H."/>
        </authorList>
    </citation>
    <scope>NUCLEOTIDE SEQUENCE</scope>
    <source>
        <strain evidence="2">CBS 955.72</strain>
    </source>
</reference>
<keyword evidence="3" id="KW-1185">Reference proteome</keyword>
<organism evidence="2 3">
    <name type="scientific">Lasiosphaeria hispida</name>
    <dbReference type="NCBI Taxonomy" id="260671"/>
    <lineage>
        <taxon>Eukaryota</taxon>
        <taxon>Fungi</taxon>
        <taxon>Dikarya</taxon>
        <taxon>Ascomycota</taxon>
        <taxon>Pezizomycotina</taxon>
        <taxon>Sordariomycetes</taxon>
        <taxon>Sordariomycetidae</taxon>
        <taxon>Sordariales</taxon>
        <taxon>Lasiosphaeriaceae</taxon>
        <taxon>Lasiosphaeria</taxon>
    </lineage>
</organism>
<feature type="compositionally biased region" description="Polar residues" evidence="1">
    <location>
        <begin position="45"/>
        <end position="55"/>
    </location>
</feature>
<evidence type="ECO:0000256" key="1">
    <source>
        <dbReference type="SAM" id="MobiDB-lite"/>
    </source>
</evidence>
<accession>A0AAJ0MBF9</accession>
<evidence type="ECO:0000313" key="2">
    <source>
        <dbReference type="EMBL" id="KAK3346834.1"/>
    </source>
</evidence>
<evidence type="ECO:0000313" key="3">
    <source>
        <dbReference type="Proteomes" id="UP001275084"/>
    </source>
</evidence>
<protein>
    <submittedName>
        <fullName evidence="2">Uncharacterized protein</fullName>
    </submittedName>
</protein>
<comment type="caution">
    <text evidence="2">The sequence shown here is derived from an EMBL/GenBank/DDBJ whole genome shotgun (WGS) entry which is preliminary data.</text>
</comment>